<keyword evidence="1" id="KW-0812">Transmembrane</keyword>
<gene>
    <name evidence="2" type="ORF">D0Y65_048931</name>
</gene>
<evidence type="ECO:0000313" key="2">
    <source>
        <dbReference type="EMBL" id="RZB52663.1"/>
    </source>
</evidence>
<keyword evidence="3" id="KW-1185">Reference proteome</keyword>
<comment type="caution">
    <text evidence="2">The sequence shown here is derived from an EMBL/GenBank/DDBJ whole genome shotgun (WGS) entry which is preliminary data.</text>
</comment>
<dbReference type="Proteomes" id="UP000289340">
    <property type="component" value="Chromosome 18"/>
</dbReference>
<keyword evidence="1" id="KW-0472">Membrane</keyword>
<organism evidence="2 3">
    <name type="scientific">Glycine soja</name>
    <name type="common">Wild soybean</name>
    <dbReference type="NCBI Taxonomy" id="3848"/>
    <lineage>
        <taxon>Eukaryota</taxon>
        <taxon>Viridiplantae</taxon>
        <taxon>Streptophyta</taxon>
        <taxon>Embryophyta</taxon>
        <taxon>Tracheophyta</taxon>
        <taxon>Spermatophyta</taxon>
        <taxon>Magnoliopsida</taxon>
        <taxon>eudicotyledons</taxon>
        <taxon>Gunneridae</taxon>
        <taxon>Pentapetalae</taxon>
        <taxon>rosids</taxon>
        <taxon>fabids</taxon>
        <taxon>Fabales</taxon>
        <taxon>Fabaceae</taxon>
        <taxon>Papilionoideae</taxon>
        <taxon>50 kb inversion clade</taxon>
        <taxon>NPAAA clade</taxon>
        <taxon>indigoferoid/millettioid clade</taxon>
        <taxon>Phaseoleae</taxon>
        <taxon>Glycine</taxon>
        <taxon>Glycine subgen. Soja</taxon>
    </lineage>
</organism>
<dbReference type="AlphaFoldDB" id="A0A445FV64"/>
<evidence type="ECO:0000256" key="1">
    <source>
        <dbReference type="SAM" id="Phobius"/>
    </source>
</evidence>
<proteinExistence type="predicted"/>
<accession>A0A445FV64</accession>
<evidence type="ECO:0000313" key="3">
    <source>
        <dbReference type="Proteomes" id="UP000289340"/>
    </source>
</evidence>
<name>A0A445FV64_GLYSO</name>
<protein>
    <submittedName>
        <fullName evidence="2">Uncharacterized protein</fullName>
    </submittedName>
</protein>
<dbReference type="EMBL" id="QZWG01000018">
    <property type="protein sequence ID" value="RZB52663.1"/>
    <property type="molecule type" value="Genomic_DNA"/>
</dbReference>
<reference evidence="2 3" key="1">
    <citation type="submission" date="2018-09" db="EMBL/GenBank/DDBJ databases">
        <title>A high-quality reference genome of wild soybean provides a powerful tool to mine soybean genomes.</title>
        <authorList>
            <person name="Xie M."/>
            <person name="Chung C.Y.L."/>
            <person name="Li M.-W."/>
            <person name="Wong F.-L."/>
            <person name="Chan T.-F."/>
            <person name="Lam H.-M."/>
        </authorList>
    </citation>
    <scope>NUCLEOTIDE SEQUENCE [LARGE SCALE GENOMIC DNA]</scope>
    <source>
        <strain evidence="3">cv. W05</strain>
        <tissue evidence="2">Hypocotyl of etiolated seedlings</tissue>
    </source>
</reference>
<feature type="transmembrane region" description="Helical" evidence="1">
    <location>
        <begin position="20"/>
        <end position="41"/>
    </location>
</feature>
<sequence>MQVSPIGVDGYRDKVVAMDFWFFLFVQVCVDSFLYICLNWFRTIRFEEATHSIIIK</sequence>
<keyword evidence="1" id="KW-1133">Transmembrane helix</keyword>